<proteinExistence type="predicted"/>
<name>A0A6J4STW8_9ACTN</name>
<evidence type="ECO:0000313" key="1">
    <source>
        <dbReference type="EMBL" id="CAA9505384.1"/>
    </source>
</evidence>
<sequence>RLRPAVIALRPALQDVRRVLPRLDPLLAEATPAAKRIRGLTREAIPVAKTLDPTLKDLGAVTPALTDAFRVLTRVVNELAHNPDGPEEGYLFWTTWFAHNANNILQVDDAQGVTWRGALMLSCSSYGALAQAAALLAAAAAAPVCPEDATK</sequence>
<gene>
    <name evidence="1" type="ORF">AVDCRST_MAG85-2015</name>
</gene>
<reference evidence="1" key="1">
    <citation type="submission" date="2020-02" db="EMBL/GenBank/DDBJ databases">
        <authorList>
            <person name="Meier V. D."/>
        </authorList>
    </citation>
    <scope>NUCLEOTIDE SEQUENCE</scope>
    <source>
        <strain evidence="1">AVDCRST_MAG85</strain>
    </source>
</reference>
<accession>A0A6J4STW8</accession>
<dbReference type="EMBL" id="CADCVT010000216">
    <property type="protein sequence ID" value="CAA9505384.1"/>
    <property type="molecule type" value="Genomic_DNA"/>
</dbReference>
<protein>
    <submittedName>
        <fullName evidence="1">Uncharacterized protein</fullName>
    </submittedName>
</protein>
<organism evidence="1">
    <name type="scientific">uncultured Solirubrobacteraceae bacterium</name>
    <dbReference type="NCBI Taxonomy" id="1162706"/>
    <lineage>
        <taxon>Bacteria</taxon>
        <taxon>Bacillati</taxon>
        <taxon>Actinomycetota</taxon>
        <taxon>Thermoleophilia</taxon>
        <taxon>Solirubrobacterales</taxon>
        <taxon>Solirubrobacteraceae</taxon>
        <taxon>environmental samples</taxon>
    </lineage>
</organism>
<feature type="non-terminal residue" evidence="1">
    <location>
        <position position="1"/>
    </location>
</feature>
<dbReference type="AlphaFoldDB" id="A0A6J4STW8"/>